<evidence type="ECO:0000256" key="2">
    <source>
        <dbReference type="SAM" id="Phobius"/>
    </source>
</evidence>
<comment type="caution">
    <text evidence="3">The sequence shown here is derived from an EMBL/GenBank/DDBJ whole genome shotgun (WGS) entry which is preliminary data.</text>
</comment>
<dbReference type="AlphaFoldDB" id="A0A0K9FAX5"/>
<dbReference type="OrthoDB" id="2935923at2"/>
<protein>
    <submittedName>
        <fullName evidence="3">Phage capsid protein</fullName>
    </submittedName>
</protein>
<keyword evidence="2" id="KW-1133">Transmembrane helix</keyword>
<evidence type="ECO:0000313" key="4">
    <source>
        <dbReference type="Proteomes" id="UP000037326"/>
    </source>
</evidence>
<feature type="transmembrane region" description="Helical" evidence="2">
    <location>
        <begin position="49"/>
        <end position="67"/>
    </location>
</feature>
<name>A0A0K9FAX5_9BACI</name>
<reference evidence="4" key="1">
    <citation type="submission" date="2015-07" db="EMBL/GenBank/DDBJ databases">
        <authorList>
            <consortium name="Consortium for Microbial Forensics and Genomics (microFORGE)"/>
            <person name="Knight B.M."/>
            <person name="Roberts D.P."/>
            <person name="Lin D."/>
            <person name="Hari K."/>
            <person name="Fletcher J."/>
            <person name="Melcher U."/>
            <person name="Blagden T."/>
            <person name="Winegar R.A."/>
        </authorList>
    </citation>
    <scope>NUCLEOTIDE SEQUENCE [LARGE SCALE GENOMIC DNA]</scope>
    <source>
        <strain evidence="4">DSM 23493</strain>
    </source>
</reference>
<accession>A0A0K9FAX5</accession>
<feature type="compositionally biased region" description="Polar residues" evidence="1">
    <location>
        <begin position="21"/>
        <end position="34"/>
    </location>
</feature>
<dbReference type="EMBL" id="LFXJ01000005">
    <property type="protein sequence ID" value="KMY31595.1"/>
    <property type="molecule type" value="Genomic_DNA"/>
</dbReference>
<feature type="region of interest" description="Disordered" evidence="1">
    <location>
        <begin position="1"/>
        <end position="34"/>
    </location>
</feature>
<organism evidence="3 4">
    <name type="scientific">Lysinibacillus xylanilyticus</name>
    <dbReference type="NCBI Taxonomy" id="582475"/>
    <lineage>
        <taxon>Bacteria</taxon>
        <taxon>Bacillati</taxon>
        <taxon>Bacillota</taxon>
        <taxon>Bacilli</taxon>
        <taxon>Bacillales</taxon>
        <taxon>Bacillaceae</taxon>
        <taxon>Lysinibacillus</taxon>
    </lineage>
</organism>
<gene>
    <name evidence="3" type="ORF">ACZ11_05070</name>
</gene>
<proteinExistence type="predicted"/>
<evidence type="ECO:0000256" key="1">
    <source>
        <dbReference type="SAM" id="MobiDB-lite"/>
    </source>
</evidence>
<dbReference type="Proteomes" id="UP000037326">
    <property type="component" value="Unassembled WGS sequence"/>
</dbReference>
<dbReference type="RefSeq" id="WP_049664249.1">
    <property type="nucleotide sequence ID" value="NZ_JBIVOC010000002.1"/>
</dbReference>
<dbReference type="Pfam" id="PF19893">
    <property type="entry name" value="DUF6366"/>
    <property type="match status" value="1"/>
</dbReference>
<keyword evidence="2" id="KW-0472">Membrane</keyword>
<dbReference type="GeneID" id="96597666"/>
<dbReference type="InterPro" id="IPR045946">
    <property type="entry name" value="DUF6366"/>
</dbReference>
<keyword evidence="2" id="KW-0812">Transmembrane</keyword>
<feature type="compositionally biased region" description="Basic and acidic residues" evidence="1">
    <location>
        <begin position="1"/>
        <end position="20"/>
    </location>
</feature>
<dbReference type="PATRIC" id="fig|582475.4.peg.447"/>
<sequence length="68" mass="7710">MDSKKKETPEEKRERLKQTELKNNATGSLNDGINRGTSGNLNGMGWKETVVLVLVLFIGYITYKLFFS</sequence>
<evidence type="ECO:0000313" key="3">
    <source>
        <dbReference type="EMBL" id="KMY31595.1"/>
    </source>
</evidence>